<proteinExistence type="predicted"/>
<dbReference type="AlphaFoldDB" id="A0A0F9EBH4"/>
<name>A0A0F9EBH4_9ZZZZ</name>
<protein>
    <submittedName>
        <fullName evidence="1">Uncharacterized protein</fullName>
    </submittedName>
</protein>
<evidence type="ECO:0000313" key="1">
    <source>
        <dbReference type="EMBL" id="KKL27196.1"/>
    </source>
</evidence>
<organism evidence="1">
    <name type="scientific">marine sediment metagenome</name>
    <dbReference type="NCBI Taxonomy" id="412755"/>
    <lineage>
        <taxon>unclassified sequences</taxon>
        <taxon>metagenomes</taxon>
        <taxon>ecological metagenomes</taxon>
    </lineage>
</organism>
<reference evidence="1" key="1">
    <citation type="journal article" date="2015" name="Nature">
        <title>Complex archaea that bridge the gap between prokaryotes and eukaryotes.</title>
        <authorList>
            <person name="Spang A."/>
            <person name="Saw J.H."/>
            <person name="Jorgensen S.L."/>
            <person name="Zaremba-Niedzwiedzka K."/>
            <person name="Martijn J."/>
            <person name="Lind A.E."/>
            <person name="van Eijk R."/>
            <person name="Schleper C."/>
            <person name="Guy L."/>
            <person name="Ettema T.J."/>
        </authorList>
    </citation>
    <scope>NUCLEOTIDE SEQUENCE</scope>
</reference>
<comment type="caution">
    <text evidence="1">The sequence shown here is derived from an EMBL/GenBank/DDBJ whole genome shotgun (WGS) entry which is preliminary data.</text>
</comment>
<dbReference type="EMBL" id="LAZR01035554">
    <property type="protein sequence ID" value="KKL27196.1"/>
    <property type="molecule type" value="Genomic_DNA"/>
</dbReference>
<sequence length="129" mass="14732">MSRAAFCVTKWRKYRSARLYGTTMEQLIDTDLQHHNPPSSDTIVELMLLGDRQYMSAMMTQTNAIMSQMLKHPLLKPSHSIGMSIAAISHDSTHPFHKRIKKAFGYANSRRKKAGLSLDKWPIPITPYT</sequence>
<gene>
    <name evidence="1" type="ORF">LCGC14_2387570</name>
</gene>
<feature type="non-terminal residue" evidence="1">
    <location>
        <position position="129"/>
    </location>
</feature>
<accession>A0A0F9EBH4</accession>